<feature type="compositionally biased region" description="Polar residues" evidence="1">
    <location>
        <begin position="7"/>
        <end position="17"/>
    </location>
</feature>
<protein>
    <recommendedName>
        <fullName evidence="5">DUF2335 domain-containing protein</fullName>
    </recommendedName>
</protein>
<organism evidence="3 4">
    <name type="scientific">Dorea formicigenerans</name>
    <dbReference type="NCBI Taxonomy" id="39486"/>
    <lineage>
        <taxon>Bacteria</taxon>
        <taxon>Bacillati</taxon>
        <taxon>Bacillota</taxon>
        <taxon>Clostridia</taxon>
        <taxon>Lachnospirales</taxon>
        <taxon>Lachnospiraceae</taxon>
        <taxon>Dorea</taxon>
    </lineage>
</organism>
<evidence type="ECO:0008006" key="5">
    <source>
        <dbReference type="Google" id="ProtNLM"/>
    </source>
</evidence>
<evidence type="ECO:0000256" key="2">
    <source>
        <dbReference type="SAM" id="Phobius"/>
    </source>
</evidence>
<evidence type="ECO:0000313" key="4">
    <source>
        <dbReference type="Proteomes" id="UP000261055"/>
    </source>
</evidence>
<dbReference type="RefSeq" id="WP_117613181.1">
    <property type="nucleotide sequence ID" value="NZ_AP031430.1"/>
</dbReference>
<proteinExistence type="predicted"/>
<dbReference type="Proteomes" id="UP000261055">
    <property type="component" value="Unassembled WGS sequence"/>
</dbReference>
<feature type="compositionally biased region" description="Low complexity" evidence="1">
    <location>
        <begin position="25"/>
        <end position="40"/>
    </location>
</feature>
<sequence>MTDAITEESTVTETSAPTEEHTISEESATTTESATTAENEIPVTQKPEQSESSKHTEPAYNPAPELDPFDKAEKERNDSGFFARFSSKITSIHSRREAKLMRDELILSRIPDTDLMEYLKLEQQRLETQQHAKEIREKRIWIAFLTTVILIAAVLIIYFLKDNPAILISILYTAGLLIAFNIWNRHKGGHTPKEM</sequence>
<feature type="transmembrane region" description="Helical" evidence="2">
    <location>
        <begin position="140"/>
        <end position="160"/>
    </location>
</feature>
<gene>
    <name evidence="3" type="ORF">DXB12_05395</name>
</gene>
<feature type="compositionally biased region" description="Basic and acidic residues" evidence="1">
    <location>
        <begin position="48"/>
        <end position="57"/>
    </location>
</feature>
<keyword evidence="2" id="KW-0812">Transmembrane</keyword>
<comment type="caution">
    <text evidence="3">The sequence shown here is derived from an EMBL/GenBank/DDBJ whole genome shotgun (WGS) entry which is preliminary data.</text>
</comment>
<dbReference type="EMBL" id="QSVQ01000005">
    <property type="protein sequence ID" value="RGO52026.1"/>
    <property type="molecule type" value="Genomic_DNA"/>
</dbReference>
<feature type="region of interest" description="Disordered" evidence="1">
    <location>
        <begin position="1"/>
        <end position="71"/>
    </location>
</feature>
<keyword evidence="2" id="KW-0472">Membrane</keyword>
<keyword evidence="2" id="KW-1133">Transmembrane helix</keyword>
<evidence type="ECO:0000313" key="3">
    <source>
        <dbReference type="EMBL" id="RGO52026.1"/>
    </source>
</evidence>
<keyword evidence="4" id="KW-1185">Reference proteome</keyword>
<feature type="transmembrane region" description="Helical" evidence="2">
    <location>
        <begin position="166"/>
        <end position="183"/>
    </location>
</feature>
<evidence type="ECO:0000256" key="1">
    <source>
        <dbReference type="SAM" id="MobiDB-lite"/>
    </source>
</evidence>
<accession>A0A3E5GU11</accession>
<name>A0A3E5GU11_9FIRM</name>
<dbReference type="AlphaFoldDB" id="A0A3E5GU11"/>
<reference evidence="3 4" key="1">
    <citation type="submission" date="2018-08" db="EMBL/GenBank/DDBJ databases">
        <title>A genome reference for cultivated species of the human gut microbiota.</title>
        <authorList>
            <person name="Zou Y."/>
            <person name="Xue W."/>
            <person name="Luo G."/>
        </authorList>
    </citation>
    <scope>NUCLEOTIDE SEQUENCE [LARGE SCALE GENOMIC DNA]</scope>
    <source>
        <strain evidence="3 4">OM02-12</strain>
    </source>
</reference>